<name>A0ABM6N9J1_PSEO7</name>
<organism evidence="1 2">
    <name type="scientific">Pseudoalteromonas piscicida</name>
    <dbReference type="NCBI Taxonomy" id="43662"/>
    <lineage>
        <taxon>Bacteria</taxon>
        <taxon>Pseudomonadati</taxon>
        <taxon>Pseudomonadota</taxon>
        <taxon>Gammaproteobacteria</taxon>
        <taxon>Alteromonadales</taxon>
        <taxon>Pseudoalteromonadaceae</taxon>
        <taxon>Pseudoalteromonas</taxon>
    </lineage>
</organism>
<reference evidence="1 2" key="1">
    <citation type="submission" date="2015-06" db="EMBL/GenBank/DDBJ databases">
        <authorList>
            <person name="Xie B.-B."/>
            <person name="Rong J.-C."/>
            <person name="Qin Q.-L."/>
            <person name="Zhang Y.-Z."/>
        </authorList>
    </citation>
    <scope>NUCLEOTIDE SEQUENCE [LARGE SCALE GENOMIC DNA]</scope>
    <source>
        <strain evidence="1 2">JCM 20779</strain>
    </source>
</reference>
<accession>A0ABM6N9J1</accession>
<evidence type="ECO:0000313" key="2">
    <source>
        <dbReference type="Proteomes" id="UP000016521"/>
    </source>
</evidence>
<evidence type="ECO:0000313" key="1">
    <source>
        <dbReference type="EMBL" id="ATD05421.1"/>
    </source>
</evidence>
<keyword evidence="2" id="KW-1185">Reference proteome</keyword>
<dbReference type="Proteomes" id="UP000016521">
    <property type="component" value="Chromosome I"/>
</dbReference>
<dbReference type="EMBL" id="CP011924">
    <property type="protein sequence ID" value="ATD05421.1"/>
    <property type="molecule type" value="Genomic_DNA"/>
</dbReference>
<proteinExistence type="predicted"/>
<gene>
    <name evidence="1" type="ORF">PPIS_a0039</name>
</gene>
<protein>
    <submittedName>
        <fullName evidence="1">Uncharacterized protein</fullName>
    </submittedName>
</protein>
<sequence>MQSLVCGDWGDGYYRGRGVNPLLRVCVVCCDFTSKPICIFVAATLCRDRVFEIQSRVCKE</sequence>